<feature type="compositionally biased region" description="Polar residues" evidence="1">
    <location>
        <begin position="235"/>
        <end position="244"/>
    </location>
</feature>
<proteinExistence type="predicted"/>
<comment type="caution">
    <text evidence="2">The sequence shown here is derived from an EMBL/GenBank/DDBJ whole genome shotgun (WGS) entry which is preliminary data.</text>
</comment>
<feature type="compositionally biased region" description="Basic residues" evidence="1">
    <location>
        <begin position="246"/>
        <end position="259"/>
    </location>
</feature>
<gene>
    <name evidence="2" type="ORF">CJ030_MR5G000442</name>
</gene>
<dbReference type="Proteomes" id="UP000516437">
    <property type="component" value="Chromosome 5"/>
</dbReference>
<evidence type="ECO:0000313" key="3">
    <source>
        <dbReference type="Proteomes" id="UP000516437"/>
    </source>
</evidence>
<dbReference type="AlphaFoldDB" id="A0A6A1VN27"/>
<sequence length="270" mass="31049">MGQILFDLERALRSKQPIVKVKLTAEYSTAFHLILVIESLVSPPEVVLLSCRGLGTAKSHHWDCCCLFLAATRRLAMLSRISLSGGAAAFVGLWQFGRYLDRCVERVLALDGHRMQLELANIILKNYRDDPWRMRLLSKHFYSEEVFDDTTPDRSKLKWRYRSFYSDGVHGLNTHESDSPSYSKSDSPSDYHADYDKYSPTKFKQVPRNHADAVLADPFDCVFGNLPTREEIHLPSTSSTQPGTHTRAHKRSHRRRRMRHQDGTSNYQHV</sequence>
<evidence type="ECO:0000313" key="2">
    <source>
        <dbReference type="EMBL" id="KAB1214299.1"/>
    </source>
</evidence>
<dbReference type="EMBL" id="RXIC02000023">
    <property type="protein sequence ID" value="KAB1214299.1"/>
    <property type="molecule type" value="Genomic_DNA"/>
</dbReference>
<dbReference type="OrthoDB" id="1899410at2759"/>
<reference evidence="2 3" key="1">
    <citation type="journal article" date="2019" name="Plant Biotechnol. J.">
        <title>The red bayberry genome and genetic basis of sex determination.</title>
        <authorList>
            <person name="Jia H.M."/>
            <person name="Jia H.J."/>
            <person name="Cai Q.L."/>
            <person name="Wang Y."/>
            <person name="Zhao H.B."/>
            <person name="Yang W.F."/>
            <person name="Wang G.Y."/>
            <person name="Li Y.H."/>
            <person name="Zhan D.L."/>
            <person name="Shen Y.T."/>
            <person name="Niu Q.F."/>
            <person name="Chang L."/>
            <person name="Qiu J."/>
            <person name="Zhao L."/>
            <person name="Xie H.B."/>
            <person name="Fu W.Y."/>
            <person name="Jin J."/>
            <person name="Li X.W."/>
            <person name="Jiao Y."/>
            <person name="Zhou C.C."/>
            <person name="Tu T."/>
            <person name="Chai C.Y."/>
            <person name="Gao J.L."/>
            <person name="Fan L.J."/>
            <person name="van de Weg E."/>
            <person name="Wang J.Y."/>
            <person name="Gao Z.S."/>
        </authorList>
    </citation>
    <scope>NUCLEOTIDE SEQUENCE [LARGE SCALE GENOMIC DNA]</scope>
    <source>
        <tissue evidence="2">Leaves</tissue>
    </source>
</reference>
<organism evidence="2 3">
    <name type="scientific">Morella rubra</name>
    <name type="common">Chinese bayberry</name>
    <dbReference type="NCBI Taxonomy" id="262757"/>
    <lineage>
        <taxon>Eukaryota</taxon>
        <taxon>Viridiplantae</taxon>
        <taxon>Streptophyta</taxon>
        <taxon>Embryophyta</taxon>
        <taxon>Tracheophyta</taxon>
        <taxon>Spermatophyta</taxon>
        <taxon>Magnoliopsida</taxon>
        <taxon>eudicotyledons</taxon>
        <taxon>Gunneridae</taxon>
        <taxon>Pentapetalae</taxon>
        <taxon>rosids</taxon>
        <taxon>fabids</taxon>
        <taxon>Fagales</taxon>
        <taxon>Myricaceae</taxon>
        <taxon>Morella</taxon>
    </lineage>
</organism>
<feature type="region of interest" description="Disordered" evidence="1">
    <location>
        <begin position="232"/>
        <end position="270"/>
    </location>
</feature>
<feature type="region of interest" description="Disordered" evidence="1">
    <location>
        <begin position="174"/>
        <end position="193"/>
    </location>
</feature>
<accession>A0A6A1VN27</accession>
<evidence type="ECO:0000256" key="1">
    <source>
        <dbReference type="SAM" id="MobiDB-lite"/>
    </source>
</evidence>
<dbReference type="PANTHER" id="PTHR35986">
    <property type="entry name" value="EXPRESSED PROTEIN"/>
    <property type="match status" value="1"/>
</dbReference>
<protein>
    <submittedName>
        <fullName evidence="2">Uncharacterized protein</fullName>
    </submittedName>
</protein>
<name>A0A6A1VN27_9ROSI</name>
<keyword evidence="3" id="KW-1185">Reference proteome</keyword>
<dbReference type="PANTHER" id="PTHR35986:SF1">
    <property type="entry name" value="OS10G0430800 PROTEIN"/>
    <property type="match status" value="1"/>
</dbReference>